<dbReference type="Pfam" id="PF08281">
    <property type="entry name" value="Sigma70_r4_2"/>
    <property type="match status" value="1"/>
</dbReference>
<feature type="domain" description="RNA polymerase sigma factor 70 region 4 type 2" evidence="1">
    <location>
        <begin position="16"/>
        <end position="68"/>
    </location>
</feature>
<dbReference type="InterPro" id="IPR036388">
    <property type="entry name" value="WH-like_DNA-bd_sf"/>
</dbReference>
<evidence type="ECO:0000259" key="1">
    <source>
        <dbReference type="Pfam" id="PF08281"/>
    </source>
</evidence>
<dbReference type="InterPro" id="IPR013324">
    <property type="entry name" value="RNA_pol_sigma_r3/r4-like"/>
</dbReference>
<evidence type="ECO:0000313" key="2">
    <source>
        <dbReference type="EMBL" id="KYC96635.1"/>
    </source>
</evidence>
<dbReference type="STRING" id="46224.B4102_3537"/>
<dbReference type="Gene3D" id="1.10.10.10">
    <property type="entry name" value="Winged helix-like DNA-binding domain superfamily/Winged helix DNA-binding domain"/>
    <property type="match status" value="1"/>
</dbReference>
<dbReference type="SUPFAM" id="SSF88659">
    <property type="entry name" value="Sigma3 and sigma4 domains of RNA polymerase sigma factors"/>
    <property type="match status" value="1"/>
</dbReference>
<dbReference type="RefSeq" id="WP_066234285.1">
    <property type="nucleotide sequence ID" value="NZ_CP066701.1"/>
</dbReference>
<dbReference type="InterPro" id="IPR013249">
    <property type="entry name" value="RNA_pol_sigma70_r4_t2"/>
</dbReference>
<dbReference type="Proteomes" id="UP000595512">
    <property type="component" value="Chromosome"/>
</dbReference>
<sequence length="93" mass="10863">MLDTVEMEIIKKQENNQLYKAIYKLPTQYREVVILRGIMELSSKEASDIVKCSPNKVNVMYHRSLKKLREILKKEGYTYGGNERYTGKSKKSS</sequence>
<dbReference type="OrthoDB" id="2470088at2"/>
<gene>
    <name evidence="2" type="ORF">B4102_3537</name>
    <name evidence="3" type="ORF">JGZ69_18385</name>
</gene>
<proteinExistence type="predicted"/>
<dbReference type="GO" id="GO:0003677">
    <property type="term" value="F:DNA binding"/>
    <property type="evidence" value="ECO:0007669"/>
    <property type="project" value="InterPro"/>
</dbReference>
<evidence type="ECO:0000313" key="5">
    <source>
        <dbReference type="Proteomes" id="UP000595512"/>
    </source>
</evidence>
<dbReference type="EMBL" id="LQYN01000090">
    <property type="protein sequence ID" value="KYC96635.1"/>
    <property type="molecule type" value="Genomic_DNA"/>
</dbReference>
<dbReference type="KEGG" id="hspo:JGZ69_18385"/>
<dbReference type="Proteomes" id="UP000075666">
    <property type="component" value="Unassembled WGS sequence"/>
</dbReference>
<keyword evidence="4" id="KW-1185">Reference proteome</keyword>
<reference evidence="3 5" key="2">
    <citation type="submission" date="2020-12" db="EMBL/GenBank/DDBJ databases">
        <title>Taxonomic evaluation of the Bacillus sporothermodurans group of bacteria based on whole genome sequences.</title>
        <authorList>
            <person name="Fiedler G."/>
            <person name="Herbstmann A.-D."/>
            <person name="Doll E."/>
            <person name="Wenning M."/>
            <person name="Brinks E."/>
            <person name="Kabisch J."/>
            <person name="Breitenwieser F."/>
            <person name="Lappann M."/>
            <person name="Boehnlein C."/>
            <person name="Franz C."/>
        </authorList>
    </citation>
    <scope>NUCLEOTIDE SEQUENCE [LARGE SCALE GENOMIC DNA]</scope>
    <source>
        <strain evidence="3 5">DSM 10599</strain>
    </source>
</reference>
<reference evidence="2 4" key="1">
    <citation type="submission" date="2016-01" db="EMBL/GenBank/DDBJ databases">
        <title>Genome Sequences of Twelve Sporeforming Bacillus Species Isolated from Foods.</title>
        <authorList>
            <person name="Berendsen E.M."/>
            <person name="Wells-Bennik M.H."/>
            <person name="Krawcyk A.O."/>
            <person name="De Jong A."/>
            <person name="Holsappel S."/>
            <person name="Eijlander R.T."/>
            <person name="Kuipers O.P."/>
        </authorList>
    </citation>
    <scope>NUCLEOTIDE SEQUENCE [LARGE SCALE GENOMIC DNA]</scope>
    <source>
        <strain evidence="2 4">B4102</strain>
    </source>
</reference>
<protein>
    <submittedName>
        <fullName evidence="3">RNA polymerase sigma factor</fullName>
    </submittedName>
</protein>
<name>A0A150KMF7_9BACI</name>
<dbReference type="GO" id="GO:0006352">
    <property type="term" value="P:DNA-templated transcription initiation"/>
    <property type="evidence" value="ECO:0007669"/>
    <property type="project" value="InterPro"/>
</dbReference>
<evidence type="ECO:0000313" key="4">
    <source>
        <dbReference type="Proteomes" id="UP000075666"/>
    </source>
</evidence>
<evidence type="ECO:0000313" key="3">
    <source>
        <dbReference type="EMBL" id="QQX24707.1"/>
    </source>
</evidence>
<dbReference type="EMBL" id="CP066701">
    <property type="protein sequence ID" value="QQX24707.1"/>
    <property type="molecule type" value="Genomic_DNA"/>
</dbReference>
<accession>A0A150KMF7</accession>
<dbReference type="AlphaFoldDB" id="A0A150KMF7"/>
<dbReference type="CDD" id="cd06171">
    <property type="entry name" value="Sigma70_r4"/>
    <property type="match status" value="1"/>
</dbReference>
<organism evidence="2 4">
    <name type="scientific">Heyndrickxia sporothermodurans</name>
    <dbReference type="NCBI Taxonomy" id="46224"/>
    <lineage>
        <taxon>Bacteria</taxon>
        <taxon>Bacillati</taxon>
        <taxon>Bacillota</taxon>
        <taxon>Bacilli</taxon>
        <taxon>Bacillales</taxon>
        <taxon>Bacillaceae</taxon>
        <taxon>Heyndrickxia</taxon>
    </lineage>
</organism>
<dbReference type="GO" id="GO:0016987">
    <property type="term" value="F:sigma factor activity"/>
    <property type="evidence" value="ECO:0007669"/>
    <property type="project" value="InterPro"/>
</dbReference>